<dbReference type="OrthoDB" id="358216at2"/>
<dbReference type="GO" id="GO:0005829">
    <property type="term" value="C:cytosol"/>
    <property type="evidence" value="ECO:0007669"/>
    <property type="project" value="TreeGrafter"/>
</dbReference>
<evidence type="ECO:0000256" key="5">
    <source>
        <dbReference type="ARBA" id="ARBA00022840"/>
    </source>
</evidence>
<evidence type="ECO:0000256" key="6">
    <source>
        <dbReference type="ARBA" id="ARBA00022993"/>
    </source>
</evidence>
<dbReference type="GO" id="GO:0005524">
    <property type="term" value="F:ATP binding"/>
    <property type="evidence" value="ECO:0007669"/>
    <property type="project" value="UniProtKB-KW"/>
</dbReference>
<keyword evidence="8" id="KW-1185">Reference proteome</keyword>
<dbReference type="Proteomes" id="UP000037109">
    <property type="component" value="Unassembled WGS sequence"/>
</dbReference>
<dbReference type="STRING" id="1459.AF332_18960"/>
<dbReference type="SUPFAM" id="SSF53067">
    <property type="entry name" value="Actin-like ATPase domain"/>
    <property type="match status" value="1"/>
</dbReference>
<dbReference type="InterPro" id="IPR011602">
    <property type="entry name" value="Type_II_PanK_bac"/>
</dbReference>
<comment type="caution">
    <text evidence="7">The sequence shown here is derived from an EMBL/GenBank/DDBJ whole genome shotgun (WGS) entry which is preliminary data.</text>
</comment>
<dbReference type="PATRIC" id="fig|1459.3.peg.4172"/>
<keyword evidence="3" id="KW-0547">Nucleotide-binding</keyword>
<dbReference type="PANTHER" id="PTHR12280">
    <property type="entry name" value="PANTOTHENATE KINASE"/>
    <property type="match status" value="1"/>
</dbReference>
<dbReference type="Gene3D" id="3.30.420.40">
    <property type="match status" value="1"/>
</dbReference>
<organism evidence="7 8">
    <name type="scientific">Sporosarcina globispora</name>
    <name type="common">Bacillus globisporus</name>
    <dbReference type="NCBI Taxonomy" id="1459"/>
    <lineage>
        <taxon>Bacteria</taxon>
        <taxon>Bacillati</taxon>
        <taxon>Bacillota</taxon>
        <taxon>Bacilli</taxon>
        <taxon>Bacillales</taxon>
        <taxon>Caryophanaceae</taxon>
        <taxon>Sporosarcina</taxon>
    </lineage>
</organism>
<dbReference type="PANTHER" id="PTHR12280:SF20">
    <property type="entry name" value="4'-PHOSPHOPANTETHEINE PHOSPHATASE"/>
    <property type="match status" value="1"/>
</dbReference>
<sequence>MKPAKIGIDAGGSLLKIAFEEHGQTHYKSYSIDELNSSMNWLKMTAAGAPIALTGGKAEYLKKEFFQNARIVSEFEANCIGASYLMKQDDLFYVKYFLINIGTGTSICLNNNGTISRLFGSGIGGGTFMGLGSLLTGEKDFSKLVSLAGKGTSESADLLVKDIYSPYGSPINGSLTASNFGKTLHADNISKEDKAASLTKMIAETIVLLSAQSAAQHQTDAIIYIGSTLKNNVPLKQLLEKYTAMLGLNPVFVQNGEFSGAMGALLSL</sequence>
<keyword evidence="1" id="KW-0963">Cytoplasm</keyword>
<proteinExistence type="predicted"/>
<dbReference type="GO" id="GO:0015937">
    <property type="term" value="P:coenzyme A biosynthetic process"/>
    <property type="evidence" value="ECO:0007669"/>
    <property type="project" value="UniProtKB-KW"/>
</dbReference>
<evidence type="ECO:0000256" key="3">
    <source>
        <dbReference type="ARBA" id="ARBA00022741"/>
    </source>
</evidence>
<dbReference type="AlphaFoldDB" id="A0A0M0GFY3"/>
<keyword evidence="6" id="KW-0173">Coenzyme A biosynthesis</keyword>
<keyword evidence="4 7" id="KW-0418">Kinase</keyword>
<dbReference type="Pfam" id="PF03630">
    <property type="entry name" value="Fumble"/>
    <property type="match status" value="1"/>
</dbReference>
<dbReference type="EMBL" id="LGUF01000007">
    <property type="protein sequence ID" value="KON88678.1"/>
    <property type="molecule type" value="Genomic_DNA"/>
</dbReference>
<gene>
    <name evidence="7" type="ORF">AF332_18960</name>
</gene>
<name>A0A0M0GFY3_SPOGL</name>
<evidence type="ECO:0000256" key="2">
    <source>
        <dbReference type="ARBA" id="ARBA00022679"/>
    </source>
</evidence>
<evidence type="ECO:0000313" key="7">
    <source>
        <dbReference type="EMBL" id="KON88678.1"/>
    </source>
</evidence>
<dbReference type="GO" id="GO:0004594">
    <property type="term" value="F:pantothenate kinase activity"/>
    <property type="evidence" value="ECO:0007669"/>
    <property type="project" value="InterPro"/>
</dbReference>
<dbReference type="RefSeq" id="WP_053436055.1">
    <property type="nucleotide sequence ID" value="NZ_LGUF01000007.1"/>
</dbReference>
<dbReference type="InterPro" id="IPR043129">
    <property type="entry name" value="ATPase_NBD"/>
</dbReference>
<dbReference type="CDD" id="cd24085">
    <property type="entry name" value="ASKHA_NBD_PanK-II_bac"/>
    <property type="match status" value="1"/>
</dbReference>
<evidence type="ECO:0000313" key="8">
    <source>
        <dbReference type="Proteomes" id="UP000037109"/>
    </source>
</evidence>
<keyword evidence="5" id="KW-0067">ATP-binding</keyword>
<dbReference type="PIRSF" id="PIRSF036940">
    <property type="entry name" value="PanK_bac_aCoA"/>
    <property type="match status" value="1"/>
</dbReference>
<dbReference type="InterPro" id="IPR004567">
    <property type="entry name" value="Type_II_PanK"/>
</dbReference>
<evidence type="ECO:0000256" key="4">
    <source>
        <dbReference type="ARBA" id="ARBA00022777"/>
    </source>
</evidence>
<evidence type="ECO:0000256" key="1">
    <source>
        <dbReference type="ARBA" id="ARBA00022490"/>
    </source>
</evidence>
<reference evidence="8" key="1">
    <citation type="submission" date="2015-07" db="EMBL/GenBank/DDBJ databases">
        <title>Fjat-10036 dsm4.</title>
        <authorList>
            <person name="Liu B."/>
            <person name="Wang J."/>
            <person name="Zhu Y."/>
            <person name="Liu G."/>
            <person name="Chen Q."/>
            <person name="Chen Z."/>
            <person name="Lan J."/>
            <person name="Che J."/>
            <person name="Ge C."/>
            <person name="Shi H."/>
            <person name="Pan Z."/>
            <person name="Liu X."/>
        </authorList>
    </citation>
    <scope>NUCLEOTIDE SEQUENCE [LARGE SCALE GENOMIC DNA]</scope>
    <source>
        <strain evidence="8">DSM 4</strain>
    </source>
</reference>
<protein>
    <submittedName>
        <fullName evidence="7">Pantothenate kinase</fullName>
    </submittedName>
</protein>
<keyword evidence="2" id="KW-0808">Transferase</keyword>
<dbReference type="NCBIfam" id="NF009842">
    <property type="entry name" value="PRK13317.1"/>
    <property type="match status" value="1"/>
</dbReference>
<accession>A0A0M0GFY3</accession>